<proteinExistence type="predicted"/>
<dbReference type="InterPro" id="IPR011050">
    <property type="entry name" value="Pectin_lyase_fold/virulence"/>
</dbReference>
<evidence type="ECO:0000313" key="5">
    <source>
        <dbReference type="Proteomes" id="UP001630303"/>
    </source>
</evidence>
<dbReference type="Gene3D" id="2.160.20.10">
    <property type="entry name" value="Single-stranded right-handed beta-helix, Pectin lyase-like"/>
    <property type="match status" value="1"/>
</dbReference>
<comment type="caution">
    <text evidence="4">The sequence shown here is derived from an EMBL/GenBank/DDBJ whole genome shotgun (WGS) entry which is preliminary data.</text>
</comment>
<sequence>MKNSGKHIGTVARVAVATTAMIGAIAASPAASALTVADVTVDGAALAGTIRSSGTFDLAVRAPAGVTVKFRLDGTYLGQDSTAPYTWPIRTSTGTHTLNVRWQDSSGRHETNATFTVTAAAATKPATPTPSPTTPTAAPTTPAPAPAPSAPATGSGGSIVTVSTSAQLTAALKSAAAGQTIRLNDGTYTGQFVAAASGSASQPITLIGSSRAVLTTGKITSGYALHITGDHWNVLGLTVTRAAKGIVLDGSSDTVIDGVDVGTIGAEAVHLRTGSANVTVRNSRIHDTGLDKPAYGEGIYVGSAKSNWSSIMGSASTPDRSDRAQIIGNTIWRTSAEGIDIKEGTTGGVIRGNTFTDAGYSGQNYGDSWVDVKGNGYQLIENRGSGALLDAFQVHVALPGWGQGNVFRNNSVTGGIPGYEVSVQSGAIGNVVACAPSAAAKGLSNITCTG</sequence>
<dbReference type="SUPFAM" id="SSF51126">
    <property type="entry name" value="Pectin lyase-like"/>
    <property type="match status" value="1"/>
</dbReference>
<gene>
    <name evidence="4" type="ORF">P5G46_04095</name>
</gene>
<dbReference type="InterPro" id="IPR012334">
    <property type="entry name" value="Pectin_lyas_fold"/>
</dbReference>
<feature type="chain" id="PRO_5047543405" evidence="2">
    <location>
        <begin position="34"/>
        <end position="450"/>
    </location>
</feature>
<keyword evidence="5" id="KW-1185">Reference proteome</keyword>
<organism evidence="4 5">
    <name type="scientific">Microbacterium mcarthurae</name>
    <dbReference type="NCBI Taxonomy" id="3035918"/>
    <lineage>
        <taxon>Bacteria</taxon>
        <taxon>Bacillati</taxon>
        <taxon>Actinomycetota</taxon>
        <taxon>Actinomycetes</taxon>
        <taxon>Micrococcales</taxon>
        <taxon>Microbacteriaceae</taxon>
        <taxon>Microbacterium</taxon>
    </lineage>
</organism>
<dbReference type="Proteomes" id="UP001630303">
    <property type="component" value="Unassembled WGS sequence"/>
</dbReference>
<dbReference type="InterPro" id="IPR039448">
    <property type="entry name" value="Beta_helix"/>
</dbReference>
<dbReference type="Pfam" id="PF17957">
    <property type="entry name" value="Big_7"/>
    <property type="match status" value="1"/>
</dbReference>
<feature type="signal peptide" evidence="2">
    <location>
        <begin position="1"/>
        <end position="33"/>
    </location>
</feature>
<dbReference type="InterPro" id="IPR006626">
    <property type="entry name" value="PbH1"/>
</dbReference>
<feature type="region of interest" description="Disordered" evidence="1">
    <location>
        <begin position="119"/>
        <end position="158"/>
    </location>
</feature>
<dbReference type="Gene3D" id="2.60.40.10">
    <property type="entry name" value="Immunoglobulins"/>
    <property type="match status" value="1"/>
</dbReference>
<protein>
    <submittedName>
        <fullName evidence="4">Right-handed parallel beta-helix repeat-containing protein</fullName>
    </submittedName>
</protein>
<keyword evidence="2" id="KW-0732">Signal</keyword>
<dbReference type="SMART" id="SM00710">
    <property type="entry name" value="PbH1"/>
    <property type="match status" value="6"/>
</dbReference>
<dbReference type="EMBL" id="JAROCE010000001">
    <property type="protein sequence ID" value="MFM2719680.1"/>
    <property type="molecule type" value="Genomic_DNA"/>
</dbReference>
<dbReference type="InterPro" id="IPR013783">
    <property type="entry name" value="Ig-like_fold"/>
</dbReference>
<evidence type="ECO:0000259" key="3">
    <source>
        <dbReference type="Pfam" id="PF13229"/>
    </source>
</evidence>
<reference evidence="4 5" key="1">
    <citation type="submission" date="2023-03" db="EMBL/GenBank/DDBJ databases">
        <title>MT1 and MT2 Draft Genomes of Novel Species.</title>
        <authorList>
            <person name="Venkateswaran K."/>
        </authorList>
    </citation>
    <scope>NUCLEOTIDE SEQUENCE [LARGE SCALE GENOMIC DNA]</scope>
    <source>
        <strain evidence="4 5">IF8SW-P5</strain>
    </source>
</reference>
<dbReference type="Pfam" id="PF13229">
    <property type="entry name" value="Beta_helix"/>
    <property type="match status" value="1"/>
</dbReference>
<evidence type="ECO:0000256" key="1">
    <source>
        <dbReference type="SAM" id="MobiDB-lite"/>
    </source>
</evidence>
<feature type="domain" description="Right handed beta helix" evidence="3">
    <location>
        <begin position="224"/>
        <end position="375"/>
    </location>
</feature>
<dbReference type="RefSeq" id="WP_408905029.1">
    <property type="nucleotide sequence ID" value="NZ_JAROCE010000001.1"/>
</dbReference>
<name>A0ABW9GFN9_9MICO</name>
<evidence type="ECO:0000256" key="2">
    <source>
        <dbReference type="SAM" id="SignalP"/>
    </source>
</evidence>
<accession>A0ABW9GFN9</accession>
<evidence type="ECO:0000313" key="4">
    <source>
        <dbReference type="EMBL" id="MFM2719680.1"/>
    </source>
</evidence>